<dbReference type="InterPro" id="IPR001584">
    <property type="entry name" value="Integrase_cat-core"/>
</dbReference>
<dbReference type="PROSITE" id="PS50994">
    <property type="entry name" value="INTEGRASE"/>
    <property type="match status" value="1"/>
</dbReference>
<dbReference type="Gene3D" id="3.30.420.10">
    <property type="entry name" value="Ribonuclease H-like superfamily/Ribonuclease H"/>
    <property type="match status" value="1"/>
</dbReference>
<reference evidence="3 4" key="1">
    <citation type="journal article" date="2020" name="New Microbes New Infect">
        <title>Sellimonas caecigallum sp. nov., description and genome sequence of a new member of the Sellimonas genus isolated from the cecum of feral chicken.</title>
        <authorList>
            <person name="Wongkuna S."/>
            <person name="Ghimire S."/>
            <person name="Antony L."/>
            <person name="Chankhamhaengdecha S."/>
            <person name="Janvilisri T."/>
            <person name="Scaria J."/>
        </authorList>
    </citation>
    <scope>NUCLEOTIDE SEQUENCE [LARGE SCALE GENOMIC DNA]</scope>
    <source>
        <strain evidence="3 4">SW451</strain>
    </source>
</reference>
<dbReference type="Proteomes" id="UP000779049">
    <property type="component" value="Unassembled WGS sequence"/>
</dbReference>
<comment type="caution">
    <text evidence="3">The sequence shown here is derived from an EMBL/GenBank/DDBJ whole genome shotgun (WGS) entry which is preliminary data.</text>
</comment>
<protein>
    <submittedName>
        <fullName evidence="3">IS3 family transposase</fullName>
    </submittedName>
</protein>
<dbReference type="SUPFAM" id="SSF53098">
    <property type="entry name" value="Ribonuclease H-like"/>
    <property type="match status" value="1"/>
</dbReference>
<feature type="domain" description="Integrase catalytic" evidence="2">
    <location>
        <begin position="89"/>
        <end position="272"/>
    </location>
</feature>
<dbReference type="InterPro" id="IPR012337">
    <property type="entry name" value="RNaseH-like_sf"/>
</dbReference>
<proteinExistence type="predicted"/>
<evidence type="ECO:0000256" key="1">
    <source>
        <dbReference type="ARBA" id="ARBA00002286"/>
    </source>
</evidence>
<dbReference type="Pfam" id="PF13333">
    <property type="entry name" value="rve_2"/>
    <property type="match status" value="1"/>
</dbReference>
<organism evidence="3 4">
    <name type="scientific">Sellimonas caecigallum</name>
    <dbReference type="NCBI Taxonomy" id="2592333"/>
    <lineage>
        <taxon>Bacteria</taxon>
        <taxon>Bacillati</taxon>
        <taxon>Bacillota</taxon>
        <taxon>Clostridia</taxon>
        <taxon>Lachnospirales</taxon>
        <taxon>Lachnospiraceae</taxon>
        <taxon>Sellimonas</taxon>
    </lineage>
</organism>
<dbReference type="NCBIfam" id="NF033516">
    <property type="entry name" value="transpos_IS3"/>
    <property type="match status" value="1"/>
</dbReference>
<evidence type="ECO:0000313" key="4">
    <source>
        <dbReference type="Proteomes" id="UP000779049"/>
    </source>
</evidence>
<dbReference type="InterPro" id="IPR036397">
    <property type="entry name" value="RNaseH_sf"/>
</dbReference>
<dbReference type="EMBL" id="VIRV01000047">
    <property type="protein sequence ID" value="MBY0759956.1"/>
    <property type="molecule type" value="Genomic_DNA"/>
</dbReference>
<name>A0ABS7LA41_9FIRM</name>
<dbReference type="Pfam" id="PF13276">
    <property type="entry name" value="HTH_21"/>
    <property type="match status" value="1"/>
</dbReference>
<dbReference type="PANTHER" id="PTHR46889:SF5">
    <property type="entry name" value="INTEGRASE PROTEIN"/>
    <property type="match status" value="1"/>
</dbReference>
<evidence type="ECO:0000259" key="2">
    <source>
        <dbReference type="PROSITE" id="PS50994"/>
    </source>
</evidence>
<sequence length="274" mass="32223">MCKLGGITRAAYYKWLNRIETANDRLNKQISDRLEAIHQEHPDMGYRRLNDKLRHDNGIKVNDKRILRICRKQQIRSNLKYRYDGCTRPSKNPAFIAENILNRDFHADSLNKKWVTDVTEFKYGTSFDHIHKLYLSVILDLCDHRPVAYVLSDHNNNQLVFDTFDLAVKNNPGAHPIFHSDRGFQYTSRVFHQKLVDAGMIQSMSRVAHCTDNGPMEGFWGILKREMYYGKKYHTREELVQAITAYIDYYINDRPQRGLDVLTPFEFHERLLAA</sequence>
<gene>
    <name evidence="3" type="ORF">FLB61_12915</name>
</gene>
<dbReference type="PANTHER" id="PTHR46889">
    <property type="entry name" value="TRANSPOSASE INSF FOR INSERTION SEQUENCE IS3B-RELATED"/>
    <property type="match status" value="1"/>
</dbReference>
<keyword evidence="4" id="KW-1185">Reference proteome</keyword>
<comment type="function">
    <text evidence="1">Involved in the transposition of the insertion sequence.</text>
</comment>
<dbReference type="InterPro" id="IPR048020">
    <property type="entry name" value="Transpos_IS3"/>
</dbReference>
<evidence type="ECO:0000313" key="3">
    <source>
        <dbReference type="EMBL" id="MBY0759956.1"/>
    </source>
</evidence>
<dbReference type="InterPro" id="IPR050900">
    <property type="entry name" value="Transposase_IS3/IS150/IS904"/>
</dbReference>
<accession>A0ABS7LA41</accession>
<dbReference type="InterPro" id="IPR025948">
    <property type="entry name" value="HTH-like_dom"/>
</dbReference>
<dbReference type="Pfam" id="PF00665">
    <property type="entry name" value="rve"/>
    <property type="match status" value="1"/>
</dbReference>